<gene>
    <name evidence="6" type="ORF">RJN63_17370</name>
</gene>
<dbReference type="EMBL" id="JAVRAA010000009">
    <property type="protein sequence ID" value="MDT0338614.1"/>
    <property type="molecule type" value="Genomic_DNA"/>
</dbReference>
<evidence type="ECO:0000256" key="4">
    <source>
        <dbReference type="ARBA" id="ARBA00023172"/>
    </source>
</evidence>
<evidence type="ECO:0000256" key="2">
    <source>
        <dbReference type="ARBA" id="ARBA00022578"/>
    </source>
</evidence>
<evidence type="ECO:0000313" key="6">
    <source>
        <dbReference type="EMBL" id="MDT0338614.1"/>
    </source>
</evidence>
<dbReference type="PROSITE" id="PS50531">
    <property type="entry name" value="HTH_IS21"/>
    <property type="match status" value="1"/>
</dbReference>
<keyword evidence="2" id="KW-0815">Transposition</keyword>
<comment type="similarity">
    <text evidence="1">Belongs to the transposase IS21/IS408/IS1162 family.</text>
</comment>
<name>A0AAE4GCV8_9BURK</name>
<dbReference type="GO" id="GO:0032196">
    <property type="term" value="P:transposition"/>
    <property type="evidence" value="ECO:0007669"/>
    <property type="project" value="UniProtKB-KW"/>
</dbReference>
<accession>A0AAE4GCV8</accession>
<feature type="domain" description="HTH IS21-type" evidence="5">
    <location>
        <begin position="43"/>
        <end position="105"/>
    </location>
</feature>
<evidence type="ECO:0000259" key="5">
    <source>
        <dbReference type="PROSITE" id="PS50531"/>
    </source>
</evidence>
<dbReference type="PANTHER" id="PTHR35004:SF7">
    <property type="entry name" value="INTEGRASE PROTEIN"/>
    <property type="match status" value="1"/>
</dbReference>
<evidence type="ECO:0000256" key="1">
    <source>
        <dbReference type="ARBA" id="ARBA00009277"/>
    </source>
</evidence>
<protein>
    <submittedName>
        <fullName evidence="6">Winged helix-turn-helix transcriptional regulator</fullName>
    </submittedName>
</protein>
<dbReference type="GO" id="GO:0003677">
    <property type="term" value="F:DNA binding"/>
    <property type="evidence" value="ECO:0007669"/>
    <property type="project" value="UniProtKB-KW"/>
</dbReference>
<evidence type="ECO:0000256" key="3">
    <source>
        <dbReference type="ARBA" id="ARBA00023125"/>
    </source>
</evidence>
<dbReference type="RefSeq" id="WP_311434924.1">
    <property type="nucleotide sequence ID" value="NZ_JBCGUI010000009.1"/>
</dbReference>
<keyword evidence="3" id="KW-0238">DNA-binding</keyword>
<dbReference type="Gene3D" id="1.10.10.60">
    <property type="entry name" value="Homeodomain-like"/>
    <property type="match status" value="1"/>
</dbReference>
<dbReference type="GO" id="GO:0006310">
    <property type="term" value="P:DNA recombination"/>
    <property type="evidence" value="ECO:0007669"/>
    <property type="project" value="UniProtKB-KW"/>
</dbReference>
<dbReference type="PANTHER" id="PTHR35004">
    <property type="entry name" value="TRANSPOSASE RV3428C-RELATED"/>
    <property type="match status" value="1"/>
</dbReference>
<organism evidence="6">
    <name type="scientific">Herbaspirillum huttiense subsp. nephrolepidis</name>
    <dbReference type="NCBI Taxonomy" id="3075126"/>
    <lineage>
        <taxon>Bacteria</taxon>
        <taxon>Pseudomonadati</taxon>
        <taxon>Pseudomonadota</taxon>
        <taxon>Betaproteobacteria</taxon>
        <taxon>Burkholderiales</taxon>
        <taxon>Oxalobacteraceae</taxon>
        <taxon>Herbaspirillum</taxon>
    </lineage>
</organism>
<dbReference type="AlphaFoldDB" id="A0AAE4GCV8"/>
<reference evidence="6" key="1">
    <citation type="submission" date="2023-02" db="EMBL/GenBank/DDBJ databases">
        <title>Description of Herbaspirillum huttiense subsp. nephrolepsisexaltata and Herbaspirillum huttiense subsp. lycopersicon.</title>
        <authorList>
            <person name="Poudel M."/>
            <person name="Sharma A."/>
            <person name="Goss E."/>
            <person name="Tapia J.H."/>
            <person name="Harmon C.M."/>
            <person name="Jones J.B."/>
        </authorList>
    </citation>
    <scope>NUCLEOTIDE SEQUENCE</scope>
    <source>
        <strain evidence="6">NC40101</strain>
    </source>
</reference>
<keyword evidence="4" id="KW-0233">DNA recombination</keyword>
<dbReference type="Pfam" id="PF13412">
    <property type="entry name" value="HTH_24"/>
    <property type="match status" value="1"/>
</dbReference>
<proteinExistence type="inferred from homology"/>
<dbReference type="InterPro" id="IPR017894">
    <property type="entry name" value="HTH_IS21_transposase_type"/>
</dbReference>
<sequence>MMPRMFDPCLLILFKRAPASVRLGPSGLAHDSERENGVIDVALLGIIRRWYIRDRISIREIARRLDISRNTVRRYIRAEVSEPSYPARHSPSSLDPFAPRLSAWLSAEAVKFRKQRRTLKQMFLDLRELGYEGSYDRVAAFSRQWKVGQIERVKSASKSTILFTYSAWGASKCG</sequence>
<comment type="caution">
    <text evidence="6">The sequence shown here is derived from an EMBL/GenBank/DDBJ whole genome shotgun (WGS) entry which is preliminary data.</text>
</comment>